<proteinExistence type="predicted"/>
<protein>
    <recommendedName>
        <fullName evidence="3">DUF2946 domain-containing protein</fullName>
    </recommendedName>
</protein>
<reference evidence="1 2" key="1">
    <citation type="submission" date="2019-02" db="EMBL/GenBank/DDBJ databases">
        <title>Genomic Encyclopedia of Type Strains, Phase IV (KMG-IV): sequencing the most valuable type-strain genomes for metagenomic binning, comparative biology and taxonomic classification.</title>
        <authorList>
            <person name="Goeker M."/>
        </authorList>
    </citation>
    <scope>NUCLEOTIDE SEQUENCE [LARGE SCALE GENOMIC DNA]</scope>
    <source>
        <strain evidence="1 2">DSM 19570</strain>
    </source>
</reference>
<dbReference type="EMBL" id="SHKP01000004">
    <property type="protein sequence ID" value="RZU02540.1"/>
    <property type="molecule type" value="Genomic_DNA"/>
</dbReference>
<accession>A0A4Q7W0C5</accession>
<sequence length="125" mass="12739">MHLLRRRPSLPLALLLAWALLGAQLLGGWHRIAHAPQGLPATLVQAVPGSAEFADPGSALGHTRGSADCGLFDQLLVAAALVSSAPPASPVLVPAFDTLPALGSDVLATAWQRPAARAPPLGHSA</sequence>
<evidence type="ECO:0008006" key="3">
    <source>
        <dbReference type="Google" id="ProtNLM"/>
    </source>
</evidence>
<name>A0A4Q7W0C5_9BURK</name>
<dbReference type="Proteomes" id="UP000293671">
    <property type="component" value="Unassembled WGS sequence"/>
</dbReference>
<evidence type="ECO:0000313" key="2">
    <source>
        <dbReference type="Proteomes" id="UP000293671"/>
    </source>
</evidence>
<gene>
    <name evidence="1" type="ORF">EV670_0568</name>
</gene>
<organism evidence="1 2">
    <name type="scientific">Rivibacter subsaxonicus</name>
    <dbReference type="NCBI Taxonomy" id="457575"/>
    <lineage>
        <taxon>Bacteria</taxon>
        <taxon>Pseudomonadati</taxon>
        <taxon>Pseudomonadota</taxon>
        <taxon>Betaproteobacteria</taxon>
        <taxon>Burkholderiales</taxon>
        <taxon>Rivibacter</taxon>
    </lineage>
</organism>
<keyword evidence="2" id="KW-1185">Reference proteome</keyword>
<comment type="caution">
    <text evidence="1">The sequence shown here is derived from an EMBL/GenBank/DDBJ whole genome shotgun (WGS) entry which is preliminary data.</text>
</comment>
<dbReference type="RefSeq" id="WP_130430291.1">
    <property type="nucleotide sequence ID" value="NZ_SHKP01000004.1"/>
</dbReference>
<dbReference type="AlphaFoldDB" id="A0A4Q7W0C5"/>
<evidence type="ECO:0000313" key="1">
    <source>
        <dbReference type="EMBL" id="RZU02540.1"/>
    </source>
</evidence>